<dbReference type="GO" id="GO:0020037">
    <property type="term" value="F:heme binding"/>
    <property type="evidence" value="ECO:0007669"/>
    <property type="project" value="InterPro"/>
</dbReference>
<dbReference type="Proteomes" id="UP000184499">
    <property type="component" value="Unassembled WGS sequence"/>
</dbReference>
<keyword evidence="11" id="KW-1185">Reference proteome</keyword>
<dbReference type="OMA" id="FHEVARN"/>
<dbReference type="GO" id="GO:0005506">
    <property type="term" value="F:iron ion binding"/>
    <property type="evidence" value="ECO:0007669"/>
    <property type="project" value="InterPro"/>
</dbReference>
<keyword evidence="9" id="KW-0812">Transmembrane</keyword>
<keyword evidence="9" id="KW-0472">Membrane</keyword>
<dbReference type="PRINTS" id="PR00465">
    <property type="entry name" value="EP450IV"/>
</dbReference>
<gene>
    <name evidence="10" type="ORF">ASPBRDRAFT_59741</name>
</gene>
<sequence length="435" mass="48787">MLDTTFHALARGFYILAFACFLKWIRALWKRPFPANAPKLVSGYPVVGALQFFFDQNGFCQKARDASATGNYSYYLGGDRVVGLSGPEGRKTFFGNRNLDLDRGSALLIPFANVVETPDDPSIDTHSSHLRFALRTRLLRTQSLEIIPAAMETCISAALKRMGDKCLIDPFVEMKLLYTQSTMAVLGVDEVAVTLNLSKKVGNLISTMEGTFSAIDMTVPWPLNPLHIPAGIAMGRLCVIMLRIIHDQKRQQQQQPNKRDPGKQNMLQDMIQMGWSTRAILKGNTPTVASWILMGLATDAQWMARVRQEVDQVILKHRKNGEPAEEVLRSLHVNTWEKEFPLLHACLLETVRRVVMLVLTRQNISGADVTIGDTGEVIPPGAYATYNTCEVTWDSDVYPDPQRWDPGRFLSDRTEHLKEALAYTGFGSGRRKCRE</sequence>
<dbReference type="RefSeq" id="XP_067473579.1">
    <property type="nucleotide sequence ID" value="XM_067628104.1"/>
</dbReference>
<keyword evidence="4 8" id="KW-0479">Metal-binding</keyword>
<dbReference type="STRING" id="767769.A0A1L9U3V0"/>
<evidence type="ECO:0000256" key="9">
    <source>
        <dbReference type="SAM" id="Phobius"/>
    </source>
</evidence>
<evidence type="ECO:0000256" key="4">
    <source>
        <dbReference type="ARBA" id="ARBA00022723"/>
    </source>
</evidence>
<keyword evidence="5" id="KW-0560">Oxidoreductase</keyword>
<evidence type="ECO:0000256" key="2">
    <source>
        <dbReference type="ARBA" id="ARBA00010617"/>
    </source>
</evidence>
<evidence type="ECO:0000313" key="11">
    <source>
        <dbReference type="Proteomes" id="UP000184499"/>
    </source>
</evidence>
<evidence type="ECO:0008006" key="12">
    <source>
        <dbReference type="Google" id="ProtNLM"/>
    </source>
</evidence>
<evidence type="ECO:0000256" key="5">
    <source>
        <dbReference type="ARBA" id="ARBA00023002"/>
    </source>
</evidence>
<reference evidence="11" key="1">
    <citation type="journal article" date="2017" name="Genome Biol.">
        <title>Comparative genomics reveals high biological diversity and specific adaptations in the industrially and medically important fungal genus Aspergillus.</title>
        <authorList>
            <person name="de Vries R.P."/>
            <person name="Riley R."/>
            <person name="Wiebenga A."/>
            <person name="Aguilar-Osorio G."/>
            <person name="Amillis S."/>
            <person name="Uchima C.A."/>
            <person name="Anderluh G."/>
            <person name="Asadollahi M."/>
            <person name="Askin M."/>
            <person name="Barry K."/>
            <person name="Battaglia E."/>
            <person name="Bayram O."/>
            <person name="Benocci T."/>
            <person name="Braus-Stromeyer S.A."/>
            <person name="Caldana C."/>
            <person name="Canovas D."/>
            <person name="Cerqueira G.C."/>
            <person name="Chen F."/>
            <person name="Chen W."/>
            <person name="Choi C."/>
            <person name="Clum A."/>
            <person name="Dos Santos R.A."/>
            <person name="Damasio A.R."/>
            <person name="Diallinas G."/>
            <person name="Emri T."/>
            <person name="Fekete E."/>
            <person name="Flipphi M."/>
            <person name="Freyberg S."/>
            <person name="Gallo A."/>
            <person name="Gournas C."/>
            <person name="Habgood R."/>
            <person name="Hainaut M."/>
            <person name="Harispe M.L."/>
            <person name="Henrissat B."/>
            <person name="Hilden K.S."/>
            <person name="Hope R."/>
            <person name="Hossain A."/>
            <person name="Karabika E."/>
            <person name="Karaffa L."/>
            <person name="Karanyi Z."/>
            <person name="Krasevec N."/>
            <person name="Kuo A."/>
            <person name="Kusch H."/>
            <person name="LaButti K."/>
            <person name="Lagendijk E.L."/>
            <person name="Lapidus A."/>
            <person name="Levasseur A."/>
            <person name="Lindquist E."/>
            <person name="Lipzen A."/>
            <person name="Logrieco A.F."/>
            <person name="MacCabe A."/>
            <person name="Maekelae M.R."/>
            <person name="Malavazi I."/>
            <person name="Melin P."/>
            <person name="Meyer V."/>
            <person name="Mielnichuk N."/>
            <person name="Miskei M."/>
            <person name="Molnar A.P."/>
            <person name="Mule G."/>
            <person name="Ngan C.Y."/>
            <person name="Orejas M."/>
            <person name="Orosz E."/>
            <person name="Ouedraogo J.P."/>
            <person name="Overkamp K.M."/>
            <person name="Park H.-S."/>
            <person name="Perrone G."/>
            <person name="Piumi F."/>
            <person name="Punt P.J."/>
            <person name="Ram A.F."/>
            <person name="Ramon A."/>
            <person name="Rauscher S."/>
            <person name="Record E."/>
            <person name="Riano-Pachon D.M."/>
            <person name="Robert V."/>
            <person name="Roehrig J."/>
            <person name="Ruller R."/>
            <person name="Salamov A."/>
            <person name="Salih N.S."/>
            <person name="Samson R.A."/>
            <person name="Sandor E."/>
            <person name="Sanguinetti M."/>
            <person name="Schuetze T."/>
            <person name="Sepcic K."/>
            <person name="Shelest E."/>
            <person name="Sherlock G."/>
            <person name="Sophianopoulou V."/>
            <person name="Squina F.M."/>
            <person name="Sun H."/>
            <person name="Susca A."/>
            <person name="Todd R.B."/>
            <person name="Tsang A."/>
            <person name="Unkles S.E."/>
            <person name="van de Wiele N."/>
            <person name="van Rossen-Uffink D."/>
            <person name="Oliveira J.V."/>
            <person name="Vesth T.C."/>
            <person name="Visser J."/>
            <person name="Yu J.-H."/>
            <person name="Zhou M."/>
            <person name="Andersen M.R."/>
            <person name="Archer D.B."/>
            <person name="Baker S.E."/>
            <person name="Benoit I."/>
            <person name="Brakhage A.A."/>
            <person name="Braus G.H."/>
            <person name="Fischer R."/>
            <person name="Frisvad J.C."/>
            <person name="Goldman G.H."/>
            <person name="Houbraken J."/>
            <person name="Oakley B."/>
            <person name="Pocsi I."/>
            <person name="Scazzocchio C."/>
            <person name="Seiboth B."/>
            <person name="vanKuyk P.A."/>
            <person name="Wortman J."/>
            <person name="Dyer P.S."/>
            <person name="Grigoriev I.V."/>
        </authorList>
    </citation>
    <scope>NUCLEOTIDE SEQUENCE [LARGE SCALE GENOMIC DNA]</scope>
    <source>
        <strain evidence="11">CBS 101740 / IMI 381727 / IBT 21946</strain>
    </source>
</reference>
<organism evidence="10 11">
    <name type="scientific">Aspergillus brasiliensis (strain CBS 101740 / IMI 381727 / IBT 21946)</name>
    <dbReference type="NCBI Taxonomy" id="767769"/>
    <lineage>
        <taxon>Eukaryota</taxon>
        <taxon>Fungi</taxon>
        <taxon>Dikarya</taxon>
        <taxon>Ascomycota</taxon>
        <taxon>Pezizomycotina</taxon>
        <taxon>Eurotiomycetes</taxon>
        <taxon>Eurotiomycetidae</taxon>
        <taxon>Eurotiales</taxon>
        <taxon>Aspergillaceae</taxon>
        <taxon>Aspergillus</taxon>
        <taxon>Aspergillus subgen. Circumdati</taxon>
    </lineage>
</organism>
<comment type="similarity">
    <text evidence="2">Belongs to the cytochrome P450 family.</text>
</comment>
<evidence type="ECO:0000256" key="7">
    <source>
        <dbReference type="ARBA" id="ARBA00023033"/>
    </source>
</evidence>
<name>A0A1L9U3V0_ASPBC</name>
<feature type="transmembrane region" description="Helical" evidence="9">
    <location>
        <begin position="6"/>
        <end position="25"/>
    </location>
</feature>
<dbReference type="EMBL" id="KV878699">
    <property type="protein sequence ID" value="OJJ66329.1"/>
    <property type="molecule type" value="Genomic_DNA"/>
</dbReference>
<keyword evidence="6 8" id="KW-0408">Iron</keyword>
<evidence type="ECO:0000256" key="8">
    <source>
        <dbReference type="PIRSR" id="PIRSR602403-1"/>
    </source>
</evidence>
<dbReference type="OrthoDB" id="1055148at2759"/>
<dbReference type="GO" id="GO:0004497">
    <property type="term" value="F:monooxygenase activity"/>
    <property type="evidence" value="ECO:0007669"/>
    <property type="project" value="UniProtKB-KW"/>
</dbReference>
<dbReference type="Pfam" id="PF00067">
    <property type="entry name" value="p450"/>
    <property type="match status" value="1"/>
</dbReference>
<keyword evidence="3 8" id="KW-0349">Heme</keyword>
<dbReference type="InterPro" id="IPR002403">
    <property type="entry name" value="Cyt_P450_E_grp-IV"/>
</dbReference>
<evidence type="ECO:0000256" key="6">
    <source>
        <dbReference type="ARBA" id="ARBA00023004"/>
    </source>
</evidence>
<dbReference type="InterPro" id="IPR001128">
    <property type="entry name" value="Cyt_P450"/>
</dbReference>
<dbReference type="GeneID" id="93580592"/>
<evidence type="ECO:0000313" key="10">
    <source>
        <dbReference type="EMBL" id="OJJ66329.1"/>
    </source>
</evidence>
<dbReference type="InterPro" id="IPR050529">
    <property type="entry name" value="CYP450_sterol_14alpha_dmase"/>
</dbReference>
<keyword evidence="7" id="KW-0503">Monooxygenase</keyword>
<dbReference type="AlphaFoldDB" id="A0A1L9U3V0"/>
<accession>A0A1L9U3V0</accession>
<dbReference type="GO" id="GO:0016705">
    <property type="term" value="F:oxidoreductase activity, acting on paired donors, with incorporation or reduction of molecular oxygen"/>
    <property type="evidence" value="ECO:0007669"/>
    <property type="project" value="InterPro"/>
</dbReference>
<protein>
    <recommendedName>
        <fullName evidence="12">Cytochrome P450</fullName>
    </recommendedName>
</protein>
<comment type="cofactor">
    <cofactor evidence="1 8">
        <name>heme</name>
        <dbReference type="ChEBI" id="CHEBI:30413"/>
    </cofactor>
</comment>
<keyword evidence="9" id="KW-1133">Transmembrane helix</keyword>
<evidence type="ECO:0000256" key="3">
    <source>
        <dbReference type="ARBA" id="ARBA00022617"/>
    </source>
</evidence>
<dbReference type="PANTHER" id="PTHR24304:SF2">
    <property type="entry name" value="24-HYDROXYCHOLESTEROL 7-ALPHA-HYDROXYLASE"/>
    <property type="match status" value="1"/>
</dbReference>
<dbReference type="PANTHER" id="PTHR24304">
    <property type="entry name" value="CYTOCHROME P450 FAMILY 7"/>
    <property type="match status" value="1"/>
</dbReference>
<dbReference type="SUPFAM" id="SSF48264">
    <property type="entry name" value="Cytochrome P450"/>
    <property type="match status" value="1"/>
</dbReference>
<proteinExistence type="inferred from homology"/>
<feature type="binding site" description="axial binding residue" evidence="8">
    <location>
        <position position="433"/>
    </location>
    <ligand>
        <name>heme</name>
        <dbReference type="ChEBI" id="CHEBI:30413"/>
    </ligand>
    <ligandPart>
        <name>Fe</name>
        <dbReference type="ChEBI" id="CHEBI:18248"/>
    </ligandPart>
</feature>
<evidence type="ECO:0000256" key="1">
    <source>
        <dbReference type="ARBA" id="ARBA00001971"/>
    </source>
</evidence>
<dbReference type="VEuPathDB" id="FungiDB:ASPBRDRAFT_59741"/>
<dbReference type="Gene3D" id="1.10.630.10">
    <property type="entry name" value="Cytochrome P450"/>
    <property type="match status" value="1"/>
</dbReference>
<dbReference type="InterPro" id="IPR036396">
    <property type="entry name" value="Cyt_P450_sf"/>
</dbReference>